<name>A0A7C8U8H5_ORBOL</name>
<dbReference type="InterPro" id="IPR018326">
    <property type="entry name" value="Rad4_beta-hairpin_dom1"/>
</dbReference>
<evidence type="ECO:0000256" key="3">
    <source>
        <dbReference type="ARBA" id="ARBA00022763"/>
    </source>
</evidence>
<organism evidence="10 11">
    <name type="scientific">Orbilia oligospora</name>
    <name type="common">Nematode-trapping fungus</name>
    <name type="synonym">Arthrobotrys oligospora</name>
    <dbReference type="NCBI Taxonomy" id="2813651"/>
    <lineage>
        <taxon>Eukaryota</taxon>
        <taxon>Fungi</taxon>
        <taxon>Dikarya</taxon>
        <taxon>Ascomycota</taxon>
        <taxon>Pezizomycotina</taxon>
        <taxon>Orbiliomycetes</taxon>
        <taxon>Orbiliales</taxon>
        <taxon>Orbiliaceae</taxon>
        <taxon>Orbilia</taxon>
    </lineage>
</organism>
<evidence type="ECO:0000256" key="2">
    <source>
        <dbReference type="ARBA" id="ARBA00009525"/>
    </source>
</evidence>
<evidence type="ECO:0000256" key="4">
    <source>
        <dbReference type="ARBA" id="ARBA00023204"/>
    </source>
</evidence>
<gene>
    <name evidence="10" type="ORF">TWF106_003225</name>
</gene>
<feature type="compositionally biased region" description="Low complexity" evidence="6">
    <location>
        <begin position="138"/>
        <end position="148"/>
    </location>
</feature>
<dbReference type="SMART" id="SM01030">
    <property type="entry name" value="BHD_1"/>
    <property type="match status" value="1"/>
</dbReference>
<feature type="compositionally biased region" description="Basic and acidic residues" evidence="6">
    <location>
        <begin position="373"/>
        <end position="385"/>
    </location>
</feature>
<feature type="domain" description="Rad4 beta-hairpin" evidence="7">
    <location>
        <begin position="576"/>
        <end position="635"/>
    </location>
</feature>
<dbReference type="Gene3D" id="3.30.60.290">
    <property type="entry name" value="Rad4, beta-hairpin domain BHD2"/>
    <property type="match status" value="1"/>
</dbReference>
<dbReference type="EMBL" id="WIWS01000169">
    <property type="protein sequence ID" value="KAF3200509.1"/>
    <property type="molecule type" value="Genomic_DNA"/>
</dbReference>
<feature type="region of interest" description="Disordered" evidence="6">
    <location>
        <begin position="823"/>
        <end position="866"/>
    </location>
</feature>
<dbReference type="Pfam" id="PF10403">
    <property type="entry name" value="BHD_1"/>
    <property type="match status" value="1"/>
</dbReference>
<dbReference type="Pfam" id="PF03835">
    <property type="entry name" value="Rad4"/>
    <property type="match status" value="1"/>
</dbReference>
<evidence type="ECO:0000256" key="1">
    <source>
        <dbReference type="ARBA" id="ARBA00004123"/>
    </source>
</evidence>
<feature type="region of interest" description="Disordered" evidence="6">
    <location>
        <begin position="229"/>
        <end position="260"/>
    </location>
</feature>
<feature type="compositionally biased region" description="Low complexity" evidence="6">
    <location>
        <begin position="386"/>
        <end position="420"/>
    </location>
</feature>
<keyword evidence="3" id="KW-0227">DNA damage</keyword>
<dbReference type="GO" id="GO:0000111">
    <property type="term" value="C:nucleotide-excision repair factor 2 complex"/>
    <property type="evidence" value="ECO:0007669"/>
    <property type="project" value="TreeGrafter"/>
</dbReference>
<feature type="compositionally biased region" description="Acidic residues" evidence="6">
    <location>
        <begin position="101"/>
        <end position="113"/>
    </location>
</feature>
<feature type="compositionally biased region" description="Low complexity" evidence="6">
    <location>
        <begin position="60"/>
        <end position="71"/>
    </location>
</feature>
<evidence type="ECO:0000259" key="7">
    <source>
        <dbReference type="SMART" id="SM01030"/>
    </source>
</evidence>
<feature type="region of interest" description="Disordered" evidence="6">
    <location>
        <begin position="373"/>
        <end position="423"/>
    </location>
</feature>
<dbReference type="InterPro" id="IPR018328">
    <property type="entry name" value="Rad4_beta-hairpin_dom3"/>
</dbReference>
<keyword evidence="5" id="KW-0539">Nucleus</keyword>
<proteinExistence type="inferred from homology"/>
<feature type="compositionally biased region" description="Acidic residues" evidence="6">
    <location>
        <begin position="49"/>
        <end position="59"/>
    </location>
</feature>
<protein>
    <recommendedName>
        <fullName evidence="12">Rad4-domain-containing protein</fullName>
    </recommendedName>
</protein>
<comment type="similarity">
    <text evidence="2">Belongs to the XPC family.</text>
</comment>
<feature type="domain" description="Rad4 beta-hairpin" evidence="9">
    <location>
        <begin position="708"/>
        <end position="782"/>
    </location>
</feature>
<dbReference type="GO" id="GO:0071942">
    <property type="term" value="C:XPC complex"/>
    <property type="evidence" value="ECO:0007669"/>
    <property type="project" value="TreeGrafter"/>
</dbReference>
<dbReference type="PANTHER" id="PTHR12135:SF2">
    <property type="entry name" value="DNA REPAIR PROTEIN RAD34"/>
    <property type="match status" value="1"/>
</dbReference>
<evidence type="ECO:0000259" key="8">
    <source>
        <dbReference type="SMART" id="SM01031"/>
    </source>
</evidence>
<dbReference type="InterPro" id="IPR042488">
    <property type="entry name" value="Rad4_BHD3_sf"/>
</dbReference>
<dbReference type="GO" id="GO:0003684">
    <property type="term" value="F:damaged DNA binding"/>
    <property type="evidence" value="ECO:0007669"/>
    <property type="project" value="InterPro"/>
</dbReference>
<feature type="region of interest" description="Disordered" evidence="6">
    <location>
        <begin position="1"/>
        <end position="113"/>
    </location>
</feature>
<feature type="compositionally biased region" description="Basic and acidic residues" evidence="6">
    <location>
        <begin position="34"/>
        <end position="48"/>
    </location>
</feature>
<reference evidence="10 11" key="1">
    <citation type="submission" date="2019-06" db="EMBL/GenBank/DDBJ databases">
        <authorList>
            <person name="Palmer J.M."/>
        </authorList>
    </citation>
    <scope>NUCLEOTIDE SEQUENCE [LARGE SCALE GENOMIC DNA]</scope>
    <source>
        <strain evidence="10 11">TWF106</strain>
    </source>
</reference>
<dbReference type="PANTHER" id="PTHR12135">
    <property type="entry name" value="DNA REPAIR PROTEIN XP-C / RAD4"/>
    <property type="match status" value="1"/>
</dbReference>
<sequence>MPPKRQKRVGEPLASDTPQPPPSDNDHVKKRRRIEREFRRAVGKHVSDDGSDEDTDSDTDSSLSGDSSSDSKNPQTKLRDLKDESGSYNGDRGRGQKQEQEQQEEGDDDDDDEVWEILLDETKSVDRKSVPIKPSENLGDGDLTLTLDKSNSSSLPMKKRGVSSRERRERLYTHIVHVICLMYHGHRRNVWLNDKELWGIILKCMEGTGAKKSVEVYLDFVNPGKLPLDSPKYTAKRSGGKGKGKGKGKPKTAYPPLLEPLERPSLPPCSSDTKLVEILGLLMRLWKRKFHIDAPGLRKRGYSESVTGAISADKESQTERIQGLDDFRQRAKDLHGSRDTGAQLFTALLRALGFESRLVFSICPLGYGFSKSEMRENDSTGRSRESASSVESSGESSHYDSNSDTNPSGKKQSSSRQRSMGNEKAYDKDLKFPTFWSEVYSPITEQWIAIDPLVTGLILSKDDMSRLEPKGRIASKSKQQISYVIAYSTDNSARDVTVRYLSGMVFPGKTKGLRMPVFGREVLSNQGDFLMTEEFDLFSERILKCFQPCGLAKTARDLKEDRDLLPKASTESLNPFKRDFPKSIAAYKNHLKYVLERHLKREDCILPGELPVHTLATGKASAIKEEKVYSRQSIIVGKPAENWYREGRVIKKNEHPLKTVPSRAVTTNRKREIEDAKREGNIRAGLVGLYGFYQTEIYRPPPIIDGVIPKNAYGNIDCFVPSMVPVGAVHVPWGNAVRLSKKLGIEFAEAVTGFDFKNKRAVPRTEGVLCSEENADVLTEACRQDDEQKRLKDDEKRQQICLALWKRFLIGLRIVERIEENYGSGTSEPAAVQETEDTGRDQEQEVTAAPDSGDNSDLEEGGFFRE</sequence>
<dbReference type="GO" id="GO:0003697">
    <property type="term" value="F:single-stranded DNA binding"/>
    <property type="evidence" value="ECO:0007669"/>
    <property type="project" value="TreeGrafter"/>
</dbReference>
<dbReference type="Pfam" id="PF10405">
    <property type="entry name" value="BHD_3"/>
    <property type="match status" value="1"/>
</dbReference>
<dbReference type="InterPro" id="IPR018327">
    <property type="entry name" value="BHD_2"/>
</dbReference>
<dbReference type="SMART" id="SM01031">
    <property type="entry name" value="BHD_2"/>
    <property type="match status" value="1"/>
</dbReference>
<evidence type="ECO:0000313" key="10">
    <source>
        <dbReference type="EMBL" id="KAF3200509.1"/>
    </source>
</evidence>
<evidence type="ECO:0000256" key="5">
    <source>
        <dbReference type="ARBA" id="ARBA00023242"/>
    </source>
</evidence>
<dbReference type="AlphaFoldDB" id="A0A7C8U8H5"/>
<dbReference type="Proteomes" id="UP000472727">
    <property type="component" value="Unassembled WGS sequence"/>
</dbReference>
<dbReference type="GO" id="GO:0006289">
    <property type="term" value="P:nucleotide-excision repair"/>
    <property type="evidence" value="ECO:0007669"/>
    <property type="project" value="InterPro"/>
</dbReference>
<dbReference type="InterPro" id="IPR018325">
    <property type="entry name" value="Rad4/PNGase_transGLS-fold"/>
</dbReference>
<evidence type="ECO:0000256" key="6">
    <source>
        <dbReference type="SAM" id="MobiDB-lite"/>
    </source>
</evidence>
<feature type="region of interest" description="Disordered" evidence="6">
    <location>
        <begin position="126"/>
        <end position="162"/>
    </location>
</feature>
<comment type="caution">
    <text evidence="10">The sequence shown here is derived from an EMBL/GenBank/DDBJ whole genome shotgun (WGS) entry which is preliminary data.</text>
</comment>
<dbReference type="Gene3D" id="2.20.20.110">
    <property type="entry name" value="Rad4, beta-hairpin domain BHD1"/>
    <property type="match status" value="1"/>
</dbReference>
<dbReference type="InterPro" id="IPR036985">
    <property type="entry name" value="Transglutaminase-like_sf"/>
</dbReference>
<dbReference type="InterPro" id="IPR004583">
    <property type="entry name" value="DNA_repair_Rad4"/>
</dbReference>
<feature type="domain" description="Rad4 beta-hairpin" evidence="8">
    <location>
        <begin position="637"/>
        <end position="701"/>
    </location>
</feature>
<keyword evidence="4" id="KW-0234">DNA repair</keyword>
<comment type="subcellular location">
    <subcellularLocation>
        <location evidence="1">Nucleus</location>
    </subcellularLocation>
</comment>
<accession>A0A7C8U8H5</accession>
<dbReference type="FunFam" id="3.30.70.2460:FF:000001">
    <property type="entry name" value="DNA repair protein Rad4 family"/>
    <property type="match status" value="1"/>
</dbReference>
<dbReference type="GO" id="GO:0005737">
    <property type="term" value="C:cytoplasm"/>
    <property type="evidence" value="ECO:0007669"/>
    <property type="project" value="TreeGrafter"/>
</dbReference>
<evidence type="ECO:0008006" key="12">
    <source>
        <dbReference type="Google" id="ProtNLM"/>
    </source>
</evidence>
<evidence type="ECO:0000313" key="11">
    <source>
        <dbReference type="Proteomes" id="UP000472727"/>
    </source>
</evidence>
<dbReference type="Gene3D" id="3.30.70.2460">
    <property type="entry name" value="Rad4, beta-hairpin domain BHD3"/>
    <property type="match status" value="1"/>
</dbReference>
<dbReference type="GO" id="GO:0006298">
    <property type="term" value="P:mismatch repair"/>
    <property type="evidence" value="ECO:0007669"/>
    <property type="project" value="TreeGrafter"/>
</dbReference>
<dbReference type="SMART" id="SM01032">
    <property type="entry name" value="BHD_3"/>
    <property type="match status" value="1"/>
</dbReference>
<feature type="compositionally biased region" description="Basic residues" evidence="6">
    <location>
        <begin position="234"/>
        <end position="250"/>
    </location>
</feature>
<dbReference type="InterPro" id="IPR038765">
    <property type="entry name" value="Papain-like_cys_pep_sf"/>
</dbReference>
<dbReference type="SUPFAM" id="SSF54001">
    <property type="entry name" value="Cysteine proteinases"/>
    <property type="match status" value="1"/>
</dbReference>
<dbReference type="Pfam" id="PF10404">
    <property type="entry name" value="BHD_2"/>
    <property type="match status" value="1"/>
</dbReference>
<feature type="compositionally biased region" description="Basic and acidic residues" evidence="6">
    <location>
        <begin position="77"/>
        <end position="100"/>
    </location>
</feature>
<dbReference type="Gene3D" id="3.90.260.10">
    <property type="entry name" value="Transglutaminase-like"/>
    <property type="match status" value="1"/>
</dbReference>
<evidence type="ECO:0000259" key="9">
    <source>
        <dbReference type="SMART" id="SM01032"/>
    </source>
</evidence>